<dbReference type="AlphaFoldDB" id="N0D363"/>
<evidence type="ECO:0000313" key="3">
    <source>
        <dbReference type="EMBL" id="AGK79697.1"/>
    </source>
</evidence>
<accession>N0D363</accession>
<sequence length="132" mass="13851">MMTTLPYSARIRSGPAGKGRDRGQVALEYLGFLPLLLLVAMGALQLGLAAYAANQAGTAARAGARTAASYDAHGDPRSTARSAVSGWLSDGGFRYSQRGGQDITATVQVRVPSVVPGLDGWWAKRSATMPRE</sequence>
<keyword evidence="1" id="KW-0472">Membrane</keyword>
<dbReference type="EMBL" id="CP005080">
    <property type="protein sequence ID" value="AGK79697.1"/>
    <property type="molecule type" value="Genomic_DNA"/>
</dbReference>
<dbReference type="eggNOG" id="ENOG5034AS9">
    <property type="taxonomic scope" value="Bacteria"/>
</dbReference>
<evidence type="ECO:0000256" key="1">
    <source>
        <dbReference type="SAM" id="Phobius"/>
    </source>
</evidence>
<dbReference type="Pfam" id="PF07811">
    <property type="entry name" value="TadE"/>
    <property type="match status" value="1"/>
</dbReference>
<evidence type="ECO:0000313" key="4">
    <source>
        <dbReference type="Proteomes" id="UP000013304"/>
    </source>
</evidence>
<reference evidence="3 4" key="1">
    <citation type="submission" date="2013-04" db="EMBL/GenBank/DDBJ databases">
        <title>Complete genome sequence of Streptomyces fulvissimus.</title>
        <authorList>
            <person name="Myronovskyi M."/>
            <person name="Tokovenko B."/>
            <person name="Manderscheid N."/>
            <person name="Petzke L."/>
            <person name="Luzhetskyy A."/>
        </authorList>
    </citation>
    <scope>NUCLEOTIDE SEQUENCE [LARGE SCALE GENOMIC DNA]</scope>
    <source>
        <strain evidence="3 4">DSM 40593</strain>
    </source>
</reference>
<name>N0D363_STRMI</name>
<feature type="domain" description="TadE-like" evidence="2">
    <location>
        <begin position="23"/>
        <end position="65"/>
    </location>
</feature>
<organism evidence="3 4">
    <name type="scientific">Streptomyces microflavus DSM 40593</name>
    <dbReference type="NCBI Taxonomy" id="1303692"/>
    <lineage>
        <taxon>Bacteria</taxon>
        <taxon>Bacillati</taxon>
        <taxon>Actinomycetota</taxon>
        <taxon>Actinomycetes</taxon>
        <taxon>Kitasatosporales</taxon>
        <taxon>Streptomycetaceae</taxon>
        <taxon>Streptomyces</taxon>
    </lineage>
</organism>
<dbReference type="InterPro" id="IPR012495">
    <property type="entry name" value="TadE-like_dom"/>
</dbReference>
<keyword evidence="1" id="KW-1133">Transmembrane helix</keyword>
<keyword evidence="1" id="KW-0812">Transmembrane</keyword>
<dbReference type="PATRIC" id="fig|1303692.3.peg.4823"/>
<dbReference type="HOGENOM" id="CLU_099056_1_0_11"/>
<gene>
    <name evidence="3" type="ORF">SFUL_4801</name>
</gene>
<feature type="transmembrane region" description="Helical" evidence="1">
    <location>
        <begin position="29"/>
        <end position="51"/>
    </location>
</feature>
<dbReference type="KEGG" id="sfi:SFUL_4801"/>
<evidence type="ECO:0000259" key="2">
    <source>
        <dbReference type="Pfam" id="PF07811"/>
    </source>
</evidence>
<proteinExistence type="predicted"/>
<dbReference type="Proteomes" id="UP000013304">
    <property type="component" value="Chromosome"/>
</dbReference>
<protein>
    <submittedName>
        <fullName evidence="3">TadE family protein</fullName>
    </submittedName>
</protein>